<dbReference type="EMBL" id="CP036273">
    <property type="protein sequence ID" value="QDU21908.1"/>
    <property type="molecule type" value="Genomic_DNA"/>
</dbReference>
<accession>A0A517XWN3</accession>
<organism evidence="1 2">
    <name type="scientific">Urbifossiella limnaea</name>
    <dbReference type="NCBI Taxonomy" id="2528023"/>
    <lineage>
        <taxon>Bacteria</taxon>
        <taxon>Pseudomonadati</taxon>
        <taxon>Planctomycetota</taxon>
        <taxon>Planctomycetia</taxon>
        <taxon>Gemmatales</taxon>
        <taxon>Gemmataceae</taxon>
        <taxon>Urbifossiella</taxon>
    </lineage>
</organism>
<proteinExistence type="predicted"/>
<gene>
    <name evidence="1" type="ORF">ETAA1_38810</name>
</gene>
<sequence>MVRNRGQLLRGREFLLTTLEGLADRDIDPSGKEAARQALVKLRAAGLRRPGATP</sequence>
<reference evidence="1 2" key="1">
    <citation type="submission" date="2019-02" db="EMBL/GenBank/DDBJ databases">
        <title>Deep-cultivation of Planctomycetes and their phenomic and genomic characterization uncovers novel biology.</title>
        <authorList>
            <person name="Wiegand S."/>
            <person name="Jogler M."/>
            <person name="Boedeker C."/>
            <person name="Pinto D."/>
            <person name="Vollmers J."/>
            <person name="Rivas-Marin E."/>
            <person name="Kohn T."/>
            <person name="Peeters S.H."/>
            <person name="Heuer A."/>
            <person name="Rast P."/>
            <person name="Oberbeckmann S."/>
            <person name="Bunk B."/>
            <person name="Jeske O."/>
            <person name="Meyerdierks A."/>
            <person name="Storesund J.E."/>
            <person name="Kallscheuer N."/>
            <person name="Luecker S."/>
            <person name="Lage O.M."/>
            <person name="Pohl T."/>
            <person name="Merkel B.J."/>
            <person name="Hornburger P."/>
            <person name="Mueller R.-W."/>
            <person name="Bruemmer F."/>
            <person name="Labrenz M."/>
            <person name="Spormann A.M."/>
            <person name="Op den Camp H."/>
            <person name="Overmann J."/>
            <person name="Amann R."/>
            <person name="Jetten M.S.M."/>
            <person name="Mascher T."/>
            <person name="Medema M.H."/>
            <person name="Devos D.P."/>
            <person name="Kaster A.-K."/>
            <person name="Ovreas L."/>
            <person name="Rohde M."/>
            <person name="Galperin M.Y."/>
            <person name="Jogler C."/>
        </authorList>
    </citation>
    <scope>NUCLEOTIDE SEQUENCE [LARGE SCALE GENOMIC DNA]</scope>
    <source>
        <strain evidence="1 2">ETA_A1</strain>
    </source>
</reference>
<name>A0A517XWN3_9BACT</name>
<protein>
    <submittedName>
        <fullName evidence="1">Uncharacterized protein</fullName>
    </submittedName>
</protein>
<dbReference type="RefSeq" id="WP_202920245.1">
    <property type="nucleotide sequence ID" value="NZ_CP036273.1"/>
</dbReference>
<dbReference type="AlphaFoldDB" id="A0A517XWN3"/>
<dbReference type="Proteomes" id="UP000319576">
    <property type="component" value="Chromosome"/>
</dbReference>
<dbReference type="KEGG" id="uli:ETAA1_38810"/>
<evidence type="ECO:0000313" key="1">
    <source>
        <dbReference type="EMBL" id="QDU21908.1"/>
    </source>
</evidence>
<keyword evidence="2" id="KW-1185">Reference proteome</keyword>
<evidence type="ECO:0000313" key="2">
    <source>
        <dbReference type="Proteomes" id="UP000319576"/>
    </source>
</evidence>